<dbReference type="Gene3D" id="3.20.20.70">
    <property type="entry name" value="Aldolase class I"/>
    <property type="match status" value="1"/>
</dbReference>
<evidence type="ECO:0000256" key="4">
    <source>
        <dbReference type="ARBA" id="ARBA00022490"/>
    </source>
</evidence>
<comment type="cofactor">
    <cofactor evidence="1">
        <name>[4Fe-4S] cluster</name>
        <dbReference type="ChEBI" id="CHEBI:49883"/>
    </cofactor>
</comment>
<keyword evidence="6" id="KW-0489">Methyltransferase</keyword>
<dbReference type="SUPFAM" id="SSF102114">
    <property type="entry name" value="Radical SAM enzymes"/>
    <property type="match status" value="1"/>
</dbReference>
<accession>A0A5B7BKI4</accession>
<dbReference type="PANTHER" id="PTHR30544">
    <property type="entry name" value="23S RRNA METHYLTRANSFERASE"/>
    <property type="match status" value="1"/>
</dbReference>
<keyword evidence="5" id="KW-0698">rRNA processing</keyword>
<evidence type="ECO:0000256" key="5">
    <source>
        <dbReference type="ARBA" id="ARBA00022552"/>
    </source>
</evidence>
<evidence type="ECO:0000256" key="9">
    <source>
        <dbReference type="ARBA" id="ARBA00022723"/>
    </source>
</evidence>
<evidence type="ECO:0000259" key="12">
    <source>
        <dbReference type="PROSITE" id="PS51918"/>
    </source>
</evidence>
<dbReference type="InterPro" id="IPR007197">
    <property type="entry name" value="rSAM"/>
</dbReference>
<dbReference type="InterPro" id="IPR027492">
    <property type="entry name" value="RNA_MTrfase_RlmN"/>
</dbReference>
<protein>
    <recommendedName>
        <fullName evidence="12">Radical SAM core domain-containing protein</fullName>
    </recommendedName>
</protein>
<feature type="domain" description="Radical SAM core" evidence="12">
    <location>
        <begin position="111"/>
        <end position="340"/>
    </location>
</feature>
<evidence type="ECO:0000256" key="11">
    <source>
        <dbReference type="ARBA" id="ARBA00023014"/>
    </source>
</evidence>
<dbReference type="GO" id="GO:0005737">
    <property type="term" value="C:cytoplasm"/>
    <property type="evidence" value="ECO:0007669"/>
    <property type="project" value="UniProtKB-SubCell"/>
</dbReference>
<dbReference type="Pfam" id="PF04055">
    <property type="entry name" value="Radical_SAM"/>
    <property type="match status" value="1"/>
</dbReference>
<reference evidence="13" key="1">
    <citation type="submission" date="2019-08" db="EMBL/GenBank/DDBJ databases">
        <title>Reference gene set and small RNA set construction with multiple tissues from Davidia involucrata Baill.</title>
        <authorList>
            <person name="Yang H."/>
            <person name="Zhou C."/>
            <person name="Li G."/>
            <person name="Wang J."/>
            <person name="Gao P."/>
            <person name="Wang M."/>
            <person name="Wang R."/>
            <person name="Zhao Y."/>
        </authorList>
    </citation>
    <scope>NUCLEOTIDE SEQUENCE</scope>
    <source>
        <tissue evidence="13">Mixed with DoveR01_LX</tissue>
    </source>
</reference>
<dbReference type="CDD" id="cd01335">
    <property type="entry name" value="Radical_SAM"/>
    <property type="match status" value="1"/>
</dbReference>
<dbReference type="InterPro" id="IPR058240">
    <property type="entry name" value="rSAM_sf"/>
</dbReference>
<dbReference type="GO" id="GO:0008173">
    <property type="term" value="F:RNA methyltransferase activity"/>
    <property type="evidence" value="ECO:0007669"/>
    <property type="project" value="InterPro"/>
</dbReference>
<dbReference type="AlphaFoldDB" id="A0A5B7BKI4"/>
<evidence type="ECO:0000256" key="2">
    <source>
        <dbReference type="ARBA" id="ARBA00004496"/>
    </source>
</evidence>
<dbReference type="GO" id="GO:0046872">
    <property type="term" value="F:metal ion binding"/>
    <property type="evidence" value="ECO:0007669"/>
    <property type="project" value="UniProtKB-KW"/>
</dbReference>
<keyword evidence="7" id="KW-0808">Transferase</keyword>
<evidence type="ECO:0000256" key="3">
    <source>
        <dbReference type="ARBA" id="ARBA00022485"/>
    </source>
</evidence>
<keyword evidence="10" id="KW-0408">Iron</keyword>
<keyword evidence="8" id="KW-0949">S-adenosyl-L-methionine</keyword>
<dbReference type="InterPro" id="IPR004383">
    <property type="entry name" value="rRNA_lsu_MTrfase_RlmN/Cfr"/>
</dbReference>
<dbReference type="EMBL" id="GHES01038923">
    <property type="protein sequence ID" value="MPA69482.1"/>
    <property type="molecule type" value="Transcribed_RNA"/>
</dbReference>
<organism evidence="13">
    <name type="scientific">Davidia involucrata</name>
    <name type="common">Dove tree</name>
    <dbReference type="NCBI Taxonomy" id="16924"/>
    <lineage>
        <taxon>Eukaryota</taxon>
        <taxon>Viridiplantae</taxon>
        <taxon>Streptophyta</taxon>
        <taxon>Embryophyta</taxon>
        <taxon>Tracheophyta</taxon>
        <taxon>Spermatophyta</taxon>
        <taxon>Magnoliopsida</taxon>
        <taxon>eudicotyledons</taxon>
        <taxon>Gunneridae</taxon>
        <taxon>Pentapetalae</taxon>
        <taxon>asterids</taxon>
        <taxon>Cornales</taxon>
        <taxon>Nyssaceae</taxon>
        <taxon>Davidia</taxon>
    </lineage>
</organism>
<evidence type="ECO:0000256" key="10">
    <source>
        <dbReference type="ARBA" id="ARBA00023004"/>
    </source>
</evidence>
<keyword evidence="3" id="KW-0004">4Fe-4S</keyword>
<dbReference type="SFLD" id="SFLDS00029">
    <property type="entry name" value="Radical_SAM"/>
    <property type="match status" value="1"/>
</dbReference>
<dbReference type="GO" id="GO:0070475">
    <property type="term" value="P:rRNA base methylation"/>
    <property type="evidence" value="ECO:0007669"/>
    <property type="project" value="InterPro"/>
</dbReference>
<dbReference type="SFLD" id="SFLDG01062">
    <property type="entry name" value="methyltransferase_(Class_A)"/>
    <property type="match status" value="1"/>
</dbReference>
<dbReference type="SFLD" id="SFLDF00275">
    <property type="entry name" value="adenosine_C2_methyltransferase"/>
    <property type="match status" value="1"/>
</dbReference>
<proteinExistence type="predicted"/>
<dbReference type="PIRSF" id="PIRSF006004">
    <property type="entry name" value="CHP00048"/>
    <property type="match status" value="1"/>
</dbReference>
<evidence type="ECO:0000256" key="7">
    <source>
        <dbReference type="ARBA" id="ARBA00022679"/>
    </source>
</evidence>
<dbReference type="PANTHER" id="PTHR30544:SF8">
    <property type="entry name" value="RADICAL SAM SUPERFAMILY PROTEIN"/>
    <property type="match status" value="1"/>
</dbReference>
<dbReference type="FunFam" id="3.20.20.70:FF:000164">
    <property type="entry name" value="23S rRNA methyltransferase"/>
    <property type="match status" value="1"/>
</dbReference>
<keyword evidence="9" id="KW-0479">Metal-binding</keyword>
<dbReference type="GO" id="GO:0030488">
    <property type="term" value="P:tRNA methylation"/>
    <property type="evidence" value="ECO:0007669"/>
    <property type="project" value="InterPro"/>
</dbReference>
<evidence type="ECO:0000256" key="1">
    <source>
        <dbReference type="ARBA" id="ARBA00001966"/>
    </source>
</evidence>
<dbReference type="NCBIfam" id="TIGR00048">
    <property type="entry name" value="rRNA_mod_RlmN"/>
    <property type="match status" value="1"/>
</dbReference>
<keyword evidence="4" id="KW-0963">Cytoplasm</keyword>
<dbReference type="PROSITE" id="PS51918">
    <property type="entry name" value="RADICAL_SAM"/>
    <property type="match status" value="1"/>
</dbReference>
<keyword evidence="11" id="KW-0411">Iron-sulfur</keyword>
<evidence type="ECO:0000313" key="13">
    <source>
        <dbReference type="EMBL" id="MPA69482.1"/>
    </source>
</evidence>
<evidence type="ECO:0000256" key="6">
    <source>
        <dbReference type="ARBA" id="ARBA00022603"/>
    </source>
</evidence>
<comment type="subcellular location">
    <subcellularLocation>
        <location evidence="2">Cytoplasm</location>
    </subcellularLocation>
</comment>
<evidence type="ECO:0000256" key="8">
    <source>
        <dbReference type="ARBA" id="ARBA00022691"/>
    </source>
</evidence>
<name>A0A5B7BKI4_DAVIN</name>
<gene>
    <name evidence="13" type="ORF">Din_038923</name>
</gene>
<dbReference type="InterPro" id="IPR013785">
    <property type="entry name" value="Aldolase_TIM"/>
</dbReference>
<sequence length="372" mass="41455">MAFRSVFDAAQIRTEFEKAGINTHSIPFIWKYVIQNPNCEWEEVPSLPSAAYPLLRSKFKPSTSTLHSVVESSDDVTTKLLIKLQNGAFVEAVIMRYDTRLGKYGGRPRPGGPRATLCISSQVGCKMGCKFCATGSMGFKNNLSSGEIVEQLVHASRLSHIRNVVFMGMGEPLNNYAALVEAIRVMTGSPFQLSPKRITVSTVGIIHAINKIQSDLPNLNLAVSLHAPVQDIRCQIMPAARAFPLEKLMDTLREYQKNSQQKIFIEYIMLDRVNDEEQHAHQLGDLLKPFQVVVNLIPFNPIGTLSHFRTSSEQRVTGFQKILRGTYNIRTTVRRQMGQDISGACGQLVVNMPNKRSNEGGALITDIEDLHL</sequence>
<dbReference type="InterPro" id="IPR040072">
    <property type="entry name" value="Methyltransferase_A"/>
</dbReference>
<dbReference type="GO" id="GO:0051539">
    <property type="term" value="F:4 iron, 4 sulfur cluster binding"/>
    <property type="evidence" value="ECO:0007669"/>
    <property type="project" value="UniProtKB-KW"/>
</dbReference>